<evidence type="ECO:0000256" key="12">
    <source>
        <dbReference type="PROSITE-ProRule" id="PRU00152"/>
    </source>
</evidence>
<dbReference type="Gene3D" id="3.10.450.60">
    <property type="match status" value="1"/>
</dbReference>
<evidence type="ECO:0000256" key="6">
    <source>
        <dbReference type="ARBA" id="ARBA00022832"/>
    </source>
</evidence>
<evidence type="ECO:0000313" key="17">
    <source>
        <dbReference type="Proteomes" id="UP000077202"/>
    </source>
</evidence>
<dbReference type="PRINTS" id="PR00087">
    <property type="entry name" value="LIPOXYGENASE"/>
</dbReference>
<dbReference type="PROSITE" id="PS50095">
    <property type="entry name" value="PLAT"/>
    <property type="match status" value="1"/>
</dbReference>
<evidence type="ECO:0000256" key="10">
    <source>
        <dbReference type="ARBA" id="ARBA00023098"/>
    </source>
</evidence>
<dbReference type="SUPFAM" id="SSF48484">
    <property type="entry name" value="Lipoxigenase"/>
    <property type="match status" value="1"/>
</dbReference>
<gene>
    <name evidence="16" type="ORF">AXG93_1847s1470</name>
</gene>
<dbReference type="PROSITE" id="PS00711">
    <property type="entry name" value="LIPOXYGENASE_1"/>
    <property type="match status" value="1"/>
</dbReference>
<evidence type="ECO:0000256" key="2">
    <source>
        <dbReference type="ARBA" id="ARBA00009419"/>
    </source>
</evidence>
<dbReference type="Gene3D" id="1.20.245.10">
    <property type="entry name" value="Lipoxygenase-1, Domain 5"/>
    <property type="match status" value="1"/>
</dbReference>
<accession>A0A176VGX1</accession>
<dbReference type="Proteomes" id="UP000077202">
    <property type="component" value="Unassembled WGS sequence"/>
</dbReference>
<dbReference type="InterPro" id="IPR020833">
    <property type="entry name" value="LipOase_Fe_BS"/>
</dbReference>
<dbReference type="Gene3D" id="2.60.60.20">
    <property type="entry name" value="PLAT/LH2 domain"/>
    <property type="match status" value="1"/>
</dbReference>
<dbReference type="InterPro" id="IPR001246">
    <property type="entry name" value="LipOase_plant"/>
</dbReference>
<keyword evidence="9 13" id="KW-0408">Iron</keyword>
<evidence type="ECO:0000256" key="1">
    <source>
        <dbReference type="ARBA" id="ARBA00001962"/>
    </source>
</evidence>
<feature type="domain" description="Lipoxygenase" evidence="15">
    <location>
        <begin position="185"/>
        <end position="892"/>
    </location>
</feature>
<keyword evidence="10" id="KW-0443">Lipid metabolism</keyword>
<evidence type="ECO:0000256" key="11">
    <source>
        <dbReference type="ARBA" id="ARBA00023160"/>
    </source>
</evidence>
<dbReference type="GO" id="GO:0046872">
    <property type="term" value="F:metal ion binding"/>
    <property type="evidence" value="ECO:0007669"/>
    <property type="project" value="UniProtKB-KW"/>
</dbReference>
<dbReference type="PRINTS" id="PR00468">
    <property type="entry name" value="PLTLPOXGNASE"/>
</dbReference>
<keyword evidence="4 13" id="KW-0479">Metal-binding</keyword>
<name>A0A176VGX1_MARPO</name>
<evidence type="ECO:0000256" key="8">
    <source>
        <dbReference type="ARBA" id="ARBA00023002"/>
    </source>
</evidence>
<evidence type="ECO:0000313" key="16">
    <source>
        <dbReference type="EMBL" id="OAE19683.1"/>
    </source>
</evidence>
<evidence type="ECO:0000256" key="4">
    <source>
        <dbReference type="ARBA" id="ARBA00022723"/>
    </source>
</evidence>
<proteinExistence type="inferred from homology"/>
<evidence type="ECO:0000256" key="9">
    <source>
        <dbReference type="ARBA" id="ARBA00023004"/>
    </source>
</evidence>
<sequence>MSSGQSSASIGESIGKCIRCFEAQDVETPEELLGGDVVIKGTVLLSKKYLIDFADLSSNFVDNALDLMGRKVTFQLVSVDLDPQTNAPKVSTKYHIRHWALTDDIKPGDSVFAVDNYMYVVTFRVPHDFGEIGAFFIRNNHRNEFYLLSLTLENPDKSTIEFPCNSWVYNTSYYKNDRVFFSNKMYLPDATPAGLKALRSRELQELQGDGTGMRKEGERIYDYDVYNDLQLESARRPVLGGSTQFPYPRRCRTGRPKATYDPNSEATLSEAGVSAIYLPRDERFTRVKNSGFLASAIKSIAHFIVPAMTSYFDTTPNEFGSFDEIKSIYNIGINLKGHLTGSDIKSKSKTPADNPFILLDTIFDADGSDKSIMHFPSPEIIASDDKAWLLDEEFGRQTLAGMNPLAIQLMTEFPPTSSLDPAVYGPASALQKKHILPNIEGMTIPEALSKKRLFIVDHHDAYMVYLEKINSLDLGKCYAPRVILFFTSKGQMMPIAIELSLPPPPGQTSAVRRVFTAPNGSGAMGGQKDYLWELAKLHAASVDFGMHELSSHWLRTHAVMEPIVIATNRQLSAMHPINALLYPVCKNTMNINSAARGSLINATGILENIVTPGMYAMEMTSVLYGTSWRFDRQGLPQDLIARGMAVPDSTQPGGVKLVVDDYPFAKDGLDFWEAVYSWVSKSVNLAYASDEAVQQDVELQSWWNEIVNVGHADLKDAPWWPKADSRSSLVDILTTISWIAGPHHAAVNFGQYAYAAFTPNRPPITRRLIPEMNSVQYFELIADPERFMLSSAISETRAVIAMALFELLSTHSTDEEYQGQRLFSNWTCDPLLQSAFSEFSAAMKALEEKINARNTDPSLSNRIGKAQVPYTLLFPSSTSGLTGRGVPYSVSI</sequence>
<keyword evidence="6" id="KW-0276">Fatty acid metabolism</keyword>
<dbReference type="Pfam" id="PF00305">
    <property type="entry name" value="Lipoxygenase"/>
    <property type="match status" value="1"/>
</dbReference>
<evidence type="ECO:0000259" key="14">
    <source>
        <dbReference type="PROSITE" id="PS50095"/>
    </source>
</evidence>
<dbReference type="Pfam" id="PF01477">
    <property type="entry name" value="PLAT"/>
    <property type="match status" value="1"/>
</dbReference>
<keyword evidence="7 13" id="KW-0223">Dioxygenase</keyword>
<dbReference type="GO" id="GO:0006633">
    <property type="term" value="P:fatty acid biosynthetic process"/>
    <property type="evidence" value="ECO:0007669"/>
    <property type="project" value="UniProtKB-KW"/>
</dbReference>
<comment type="caution">
    <text evidence="12">Lacks conserved residue(s) required for the propagation of feature annotation.</text>
</comment>
<dbReference type="SMART" id="SM00308">
    <property type="entry name" value="LH2"/>
    <property type="match status" value="1"/>
</dbReference>
<dbReference type="EMBL" id="LVLJ01003800">
    <property type="protein sequence ID" value="OAE19683.1"/>
    <property type="molecule type" value="Genomic_DNA"/>
</dbReference>
<comment type="similarity">
    <text evidence="2 13">Belongs to the lipoxygenase family.</text>
</comment>
<dbReference type="InterPro" id="IPR000907">
    <property type="entry name" value="LipOase"/>
</dbReference>
<organism evidence="16 17">
    <name type="scientific">Marchantia polymorpha subsp. ruderalis</name>
    <dbReference type="NCBI Taxonomy" id="1480154"/>
    <lineage>
        <taxon>Eukaryota</taxon>
        <taxon>Viridiplantae</taxon>
        <taxon>Streptophyta</taxon>
        <taxon>Embryophyta</taxon>
        <taxon>Marchantiophyta</taxon>
        <taxon>Marchantiopsida</taxon>
        <taxon>Marchantiidae</taxon>
        <taxon>Marchantiales</taxon>
        <taxon>Marchantiaceae</taxon>
        <taxon>Marchantia</taxon>
    </lineage>
</organism>
<dbReference type="GO" id="GO:0016702">
    <property type="term" value="F:oxidoreductase activity, acting on single donors with incorporation of molecular oxygen, incorporation of two atoms of oxygen"/>
    <property type="evidence" value="ECO:0007669"/>
    <property type="project" value="InterPro"/>
</dbReference>
<dbReference type="InterPro" id="IPR036392">
    <property type="entry name" value="PLAT/LH2_dom_sf"/>
</dbReference>
<dbReference type="GO" id="GO:0031408">
    <property type="term" value="P:oxylipin biosynthetic process"/>
    <property type="evidence" value="ECO:0007669"/>
    <property type="project" value="UniProtKB-KW"/>
</dbReference>
<comment type="caution">
    <text evidence="16">The sequence shown here is derived from an EMBL/GenBank/DDBJ whole genome shotgun (WGS) entry which is preliminary data.</text>
</comment>
<comment type="cofactor">
    <cofactor evidence="1 13">
        <name>Fe cation</name>
        <dbReference type="ChEBI" id="CHEBI:24875"/>
    </cofactor>
</comment>
<dbReference type="InterPro" id="IPR036226">
    <property type="entry name" value="LipOase_C_sf"/>
</dbReference>
<evidence type="ECO:0000259" key="15">
    <source>
        <dbReference type="PROSITE" id="PS51393"/>
    </source>
</evidence>
<reference evidence="16" key="1">
    <citation type="submission" date="2016-03" db="EMBL/GenBank/DDBJ databases">
        <title>Mechanisms controlling the formation of the plant cell surface in tip-growing cells are functionally conserved among land plants.</title>
        <authorList>
            <person name="Honkanen S."/>
            <person name="Jones V.A."/>
            <person name="Morieri G."/>
            <person name="Champion C."/>
            <person name="Hetherington A.J."/>
            <person name="Kelly S."/>
            <person name="Saint-Marcoux D."/>
            <person name="Proust H."/>
            <person name="Prescott H."/>
            <person name="Dolan L."/>
        </authorList>
    </citation>
    <scope>NUCLEOTIDE SEQUENCE [LARGE SCALE GENOMIC DNA]</scope>
    <source>
        <tissue evidence="16">Whole gametophyte</tissue>
    </source>
</reference>
<evidence type="ECO:0000256" key="3">
    <source>
        <dbReference type="ARBA" id="ARBA00022516"/>
    </source>
</evidence>
<dbReference type="InterPro" id="IPR027433">
    <property type="entry name" value="Lipoxygenase_dom_3"/>
</dbReference>
<dbReference type="Gene3D" id="4.10.372.10">
    <property type="entry name" value="Lipoxygenase-1, Domain 3"/>
    <property type="match status" value="1"/>
</dbReference>
<keyword evidence="8 13" id="KW-0560">Oxidoreductase</keyword>
<evidence type="ECO:0008006" key="18">
    <source>
        <dbReference type="Google" id="ProtNLM"/>
    </source>
</evidence>
<dbReference type="Gene3D" id="4.10.375.10">
    <property type="entry name" value="Lipoxygenase-1, Domain 2"/>
    <property type="match status" value="1"/>
</dbReference>
<keyword evidence="11" id="KW-0275">Fatty acid biosynthesis</keyword>
<dbReference type="PROSITE" id="PS51393">
    <property type="entry name" value="LIPOXYGENASE_3"/>
    <property type="match status" value="1"/>
</dbReference>
<evidence type="ECO:0000256" key="13">
    <source>
        <dbReference type="RuleBase" id="RU003974"/>
    </source>
</evidence>
<dbReference type="InterPro" id="IPR013819">
    <property type="entry name" value="LipOase_C"/>
</dbReference>
<feature type="domain" description="PLAT" evidence="14">
    <location>
        <begin position="47"/>
        <end position="182"/>
    </location>
</feature>
<evidence type="ECO:0000256" key="5">
    <source>
        <dbReference type="ARBA" id="ARBA00022767"/>
    </source>
</evidence>
<dbReference type="AlphaFoldDB" id="A0A176VGX1"/>
<keyword evidence="17" id="KW-1185">Reference proteome</keyword>
<protein>
    <recommendedName>
        <fullName evidence="18">Lipoxygenase</fullName>
    </recommendedName>
</protein>
<evidence type="ECO:0000256" key="7">
    <source>
        <dbReference type="ARBA" id="ARBA00022964"/>
    </source>
</evidence>
<keyword evidence="5" id="KW-0925">Oxylipin biosynthesis</keyword>
<keyword evidence="3" id="KW-0444">Lipid biosynthesis</keyword>
<dbReference type="InterPro" id="IPR001024">
    <property type="entry name" value="PLAT/LH2_dom"/>
</dbReference>
<dbReference type="SUPFAM" id="SSF49723">
    <property type="entry name" value="Lipase/lipooxygenase domain (PLAT/LH2 domain)"/>
    <property type="match status" value="1"/>
</dbReference>
<dbReference type="PANTHER" id="PTHR11771">
    <property type="entry name" value="LIPOXYGENASE"/>
    <property type="match status" value="1"/>
</dbReference>
<dbReference type="GO" id="GO:0034440">
    <property type="term" value="P:lipid oxidation"/>
    <property type="evidence" value="ECO:0007669"/>
    <property type="project" value="InterPro"/>
</dbReference>